<reference evidence="2 3" key="1">
    <citation type="journal article" date="2020" name="Int. J. Syst. Evol. Microbiol.">
        <title>Paraburkholderia madseniana sp. nov., a phenolic acid-degrading bacterium isolated from acidic forest soil.</title>
        <authorList>
            <person name="Wilhelm R.C."/>
            <person name="Murphy S.J.L."/>
            <person name="Feriancek N.M."/>
            <person name="Karasz D.C."/>
            <person name="DeRito C.M."/>
            <person name="Newman J.D."/>
            <person name="Buckley D.H."/>
        </authorList>
    </citation>
    <scope>NUCLEOTIDE SEQUENCE [LARGE SCALE GENOMIC DNA]</scope>
    <source>
        <strain evidence="2 3">RP11</strain>
    </source>
</reference>
<proteinExistence type="predicted"/>
<gene>
    <name evidence="2" type="ORF">FSO04_12070</name>
</gene>
<dbReference type="RefSeq" id="WP_154559906.1">
    <property type="nucleotide sequence ID" value="NZ_VOSW01000019.1"/>
</dbReference>
<keyword evidence="1" id="KW-0472">Membrane</keyword>
<dbReference type="Proteomes" id="UP000463700">
    <property type="component" value="Unassembled WGS sequence"/>
</dbReference>
<keyword evidence="1" id="KW-0812">Transmembrane</keyword>
<evidence type="ECO:0000256" key="1">
    <source>
        <dbReference type="SAM" id="Phobius"/>
    </source>
</evidence>
<dbReference type="EMBL" id="VOSW01000019">
    <property type="protein sequence ID" value="KAE8759636.1"/>
    <property type="molecule type" value="Genomic_DNA"/>
</dbReference>
<comment type="caution">
    <text evidence="2">The sequence shown here is derived from an EMBL/GenBank/DDBJ whole genome shotgun (WGS) entry which is preliminary data.</text>
</comment>
<dbReference type="OrthoDB" id="10004985at2"/>
<evidence type="ECO:0000313" key="3">
    <source>
        <dbReference type="Proteomes" id="UP000463700"/>
    </source>
</evidence>
<feature type="transmembrane region" description="Helical" evidence="1">
    <location>
        <begin position="21"/>
        <end position="42"/>
    </location>
</feature>
<keyword evidence="1" id="KW-1133">Transmembrane helix</keyword>
<sequence>MDKKPEKSIEERIVKLESKSALHTWMPILISGAALVVSIFAAENSHDANEFKKERVYVRAAPDRQCEVNYQVVDEKTSYLWLCWVVEATNLSEDKTGIRMARVIPSEGAVPFDTGQIEVVTGNPDQVMPIRTQKIEHPLKLEAREAQLIVVRMPVQASSQIRLTMTTKVMREIVSSHTLTMRALSNMFPVFDKCDAPGDDSNGQFCTKHFRVVLTTIQNGAYDSELLFRQRVP</sequence>
<name>A0A6N6WGH7_9BURK</name>
<accession>A0A6N6WGH7</accession>
<organism evidence="2 3">
    <name type="scientific">Paraburkholderia madseniana</name>
    <dbReference type="NCBI Taxonomy" id="2599607"/>
    <lineage>
        <taxon>Bacteria</taxon>
        <taxon>Pseudomonadati</taxon>
        <taxon>Pseudomonadota</taxon>
        <taxon>Betaproteobacteria</taxon>
        <taxon>Burkholderiales</taxon>
        <taxon>Burkholderiaceae</taxon>
        <taxon>Paraburkholderia</taxon>
    </lineage>
</organism>
<dbReference type="AlphaFoldDB" id="A0A6N6WGH7"/>
<protein>
    <submittedName>
        <fullName evidence="2">Uncharacterized protein</fullName>
    </submittedName>
</protein>
<evidence type="ECO:0000313" key="2">
    <source>
        <dbReference type="EMBL" id="KAE8759636.1"/>
    </source>
</evidence>